<proteinExistence type="predicted"/>
<organism evidence="3 4">
    <name type="scientific">Salinibacillus aidingensis</name>
    <dbReference type="NCBI Taxonomy" id="237684"/>
    <lineage>
        <taxon>Bacteria</taxon>
        <taxon>Bacillati</taxon>
        <taxon>Bacillota</taxon>
        <taxon>Bacilli</taxon>
        <taxon>Bacillales</taxon>
        <taxon>Bacillaceae</taxon>
        <taxon>Salinibacillus</taxon>
    </lineage>
</organism>
<protein>
    <submittedName>
        <fullName evidence="3">Phage major capsid protein</fullName>
    </submittedName>
</protein>
<reference evidence="3 4" key="1">
    <citation type="journal article" date="2019" name="Int. J. Syst. Evol. Microbiol.">
        <title>The Global Catalogue of Microorganisms (GCM) 10K type strain sequencing project: providing services to taxonomists for standard genome sequencing and annotation.</title>
        <authorList>
            <consortium name="The Broad Institute Genomics Platform"/>
            <consortium name="The Broad Institute Genome Sequencing Center for Infectious Disease"/>
            <person name="Wu L."/>
            <person name="Ma J."/>
        </authorList>
    </citation>
    <scope>NUCLEOTIDE SEQUENCE [LARGE SCALE GENOMIC DNA]</scope>
    <source>
        <strain evidence="3 4">JCM 12389</strain>
    </source>
</reference>
<evidence type="ECO:0000313" key="3">
    <source>
        <dbReference type="EMBL" id="GAA0491273.1"/>
    </source>
</evidence>
<comment type="subcellular location">
    <subcellularLocation>
        <location evidence="1">Virion</location>
    </subcellularLocation>
</comment>
<dbReference type="InterPro" id="IPR054612">
    <property type="entry name" value="Phage_capsid-like_C"/>
</dbReference>
<dbReference type="Pfam" id="PF05065">
    <property type="entry name" value="Phage_capsid"/>
    <property type="match status" value="1"/>
</dbReference>
<dbReference type="EMBL" id="BAAADO010000003">
    <property type="protein sequence ID" value="GAA0491273.1"/>
    <property type="molecule type" value="Genomic_DNA"/>
</dbReference>
<name>A0ABN1B6H4_9BACI</name>
<accession>A0ABN1B6H4</accession>
<comment type="caution">
    <text evidence="3">The sequence shown here is derived from an EMBL/GenBank/DDBJ whole genome shotgun (WGS) entry which is preliminary data.</text>
</comment>
<evidence type="ECO:0000313" key="4">
    <source>
        <dbReference type="Proteomes" id="UP001500880"/>
    </source>
</evidence>
<dbReference type="InterPro" id="IPR024455">
    <property type="entry name" value="Phage_capsid"/>
</dbReference>
<sequence>MTIKFNNFEEKKKAFADATTNGTEEEQSQALNEMLESLAQDVQSDILNQVNTQMADNVALQSRGQNVLTSEETKFFNAVIEEGGFKETDTLPKTTQERIFEEIVKDHPLLSEIGIQNLGAVTEFIYSNDPSGQAVWGDLFEGIKGQLNSTFRKEKITHLKLTAFVPIAKDMLKLGPAWIERYVRTIIREAMRAGLERGYVAGRGAAQSEPIGLLKHVDTETGAVTDKTAVGTLTFEPGRTVINELKGVVKKLAEKLKSDGTVADHPRKVAGKIVMVTNPFDTFDIQANATVQNANGVYVTNLPFNPIMTESVFVPEGKVLFFVKGEYIAAVGGGVQTNRYKETLALEDADVFIAKQYATGKPKDNNAAQVYNLDLYGTTTTTTSSTTTTSTTSTTTTA</sequence>
<evidence type="ECO:0000256" key="1">
    <source>
        <dbReference type="ARBA" id="ARBA00004328"/>
    </source>
</evidence>
<dbReference type="SUPFAM" id="SSF56563">
    <property type="entry name" value="Major capsid protein gp5"/>
    <property type="match status" value="1"/>
</dbReference>
<dbReference type="NCBIfam" id="TIGR01554">
    <property type="entry name" value="major_cap_HK97"/>
    <property type="match status" value="1"/>
</dbReference>
<evidence type="ECO:0000259" key="2">
    <source>
        <dbReference type="Pfam" id="PF05065"/>
    </source>
</evidence>
<dbReference type="Proteomes" id="UP001500880">
    <property type="component" value="Unassembled WGS sequence"/>
</dbReference>
<keyword evidence="4" id="KW-1185">Reference proteome</keyword>
<dbReference type="RefSeq" id="WP_343839716.1">
    <property type="nucleotide sequence ID" value="NZ_BAAADO010000003.1"/>
</dbReference>
<feature type="domain" description="Phage capsid-like C-terminal" evidence="2">
    <location>
        <begin position="89"/>
        <end position="250"/>
    </location>
</feature>
<gene>
    <name evidence="3" type="ORF">GCM10008986_16710</name>
</gene>